<dbReference type="VEuPathDB" id="TriTrypDB:ADEAN_000294500"/>
<reference evidence="2 3" key="1">
    <citation type="submission" date="2020-08" db="EMBL/GenBank/DDBJ databases">
        <authorList>
            <person name="Newling K."/>
            <person name="Davey J."/>
            <person name="Forrester S."/>
        </authorList>
    </citation>
    <scope>NUCLEOTIDE SEQUENCE [LARGE SCALE GENOMIC DNA]</scope>
    <source>
        <strain evidence="3">Crithidia deanei Carvalho (ATCC PRA-265)</strain>
    </source>
</reference>
<evidence type="ECO:0000313" key="3">
    <source>
        <dbReference type="Proteomes" id="UP000515908"/>
    </source>
</evidence>
<evidence type="ECO:0000256" key="1">
    <source>
        <dbReference type="SAM" id="MobiDB-lite"/>
    </source>
</evidence>
<dbReference type="EMBL" id="LR877149">
    <property type="protein sequence ID" value="CAD2215490.1"/>
    <property type="molecule type" value="Genomic_DNA"/>
</dbReference>
<feature type="region of interest" description="Disordered" evidence="1">
    <location>
        <begin position="335"/>
        <end position="410"/>
    </location>
</feature>
<sequence>MYVETSKDGSGTEITDHSSPRWYLNTYMEMSDNMRKDRVVISGNLPASWERDKHEPYSLVRGRIDDEDLAWVLNPENRKKPIDELVKYTKLDRQVLQDILDTVEVPRTQYRNYKGKLHKSIDNANVYMESRKAQLEKSRETEILRQIGYSDEDIAKEEQYLTNRSRGQRTLDDLGASVREKKRQEYVNTHGDLEDMLEQRRIEQIEQGNLTFLSEDEKEEMTERPDRLQSQYNPRAQRNRTYKRMYRADMGDDDFNEKKFQWWMDRTRRIKRAVDTIHGVPIYNERLSANEEQTRKQMREAAEFNMSVSRSQGAKGFTDPRGHFDQFYSILKDQDPEEPSVHVEEGDAAQHDIFRFPHTKEHSAKPKRAAPLDRHDRAEPIDTDISKLYGESEEPTTKPTTPGKDDGDKK</sequence>
<dbReference type="Proteomes" id="UP000515908">
    <property type="component" value="Chromosome 05"/>
</dbReference>
<dbReference type="AlphaFoldDB" id="A0A7G2C6R6"/>
<accession>A0A7G2C6R6</accession>
<gene>
    <name evidence="2" type="ORF">ADEAN_000294500</name>
</gene>
<proteinExistence type="predicted"/>
<protein>
    <submittedName>
        <fullName evidence="2">Uncharacterized protein</fullName>
    </submittedName>
</protein>
<evidence type="ECO:0000313" key="2">
    <source>
        <dbReference type="EMBL" id="CAD2215490.1"/>
    </source>
</evidence>
<dbReference type="OrthoDB" id="270746at2759"/>
<organism evidence="2 3">
    <name type="scientific">Angomonas deanei</name>
    <dbReference type="NCBI Taxonomy" id="59799"/>
    <lineage>
        <taxon>Eukaryota</taxon>
        <taxon>Discoba</taxon>
        <taxon>Euglenozoa</taxon>
        <taxon>Kinetoplastea</taxon>
        <taxon>Metakinetoplastina</taxon>
        <taxon>Trypanosomatida</taxon>
        <taxon>Trypanosomatidae</taxon>
        <taxon>Strigomonadinae</taxon>
        <taxon>Angomonas</taxon>
    </lineage>
</organism>
<feature type="compositionally biased region" description="Basic and acidic residues" evidence="1">
    <location>
        <begin position="339"/>
        <end position="380"/>
    </location>
</feature>
<name>A0A7G2C6R6_9TRYP</name>
<keyword evidence="3" id="KW-1185">Reference proteome</keyword>